<sequence length="205" mass="23556">KAEVYVRCCRIREVELKKIGRLQGKATKATNEDDTFKQFPNRASAFVILSSSGEPIVHILYSTPCYADESFNEVSFSPSHYFLSEGVIKLDKYLRSFRKLENISEEPVINDDLKFCEDHFKRTDVRKLCGRYSVLIKEVLNIDEITSDDGFLLRHQDVLRSSNRARPLRTMFNGSQKTDLNILLKDILSKGGVIQEDLFSILLRA</sequence>
<evidence type="ECO:0000313" key="1">
    <source>
        <dbReference type="EMBL" id="GFU44892.1"/>
    </source>
</evidence>
<evidence type="ECO:0000313" key="2">
    <source>
        <dbReference type="Proteomes" id="UP000887013"/>
    </source>
</evidence>
<reference evidence="1" key="1">
    <citation type="submission" date="2020-08" db="EMBL/GenBank/DDBJ databases">
        <title>Multicomponent nature underlies the extraordinary mechanical properties of spider dragline silk.</title>
        <authorList>
            <person name="Kono N."/>
            <person name="Nakamura H."/>
            <person name="Mori M."/>
            <person name="Yoshida Y."/>
            <person name="Ohtoshi R."/>
            <person name="Malay A.D."/>
            <person name="Moran D.A.P."/>
            <person name="Tomita M."/>
            <person name="Numata K."/>
            <person name="Arakawa K."/>
        </authorList>
    </citation>
    <scope>NUCLEOTIDE SEQUENCE</scope>
</reference>
<organism evidence="1 2">
    <name type="scientific">Nephila pilipes</name>
    <name type="common">Giant wood spider</name>
    <name type="synonym">Nephila maculata</name>
    <dbReference type="NCBI Taxonomy" id="299642"/>
    <lineage>
        <taxon>Eukaryota</taxon>
        <taxon>Metazoa</taxon>
        <taxon>Ecdysozoa</taxon>
        <taxon>Arthropoda</taxon>
        <taxon>Chelicerata</taxon>
        <taxon>Arachnida</taxon>
        <taxon>Araneae</taxon>
        <taxon>Araneomorphae</taxon>
        <taxon>Entelegynae</taxon>
        <taxon>Araneoidea</taxon>
        <taxon>Nephilidae</taxon>
        <taxon>Nephila</taxon>
    </lineage>
</organism>
<feature type="non-terminal residue" evidence="1">
    <location>
        <position position="1"/>
    </location>
</feature>
<dbReference type="OrthoDB" id="8065733at2759"/>
<proteinExistence type="predicted"/>
<dbReference type="AlphaFoldDB" id="A0A8X6QTY7"/>
<protein>
    <submittedName>
        <fullName evidence="1">Uncharacterized protein</fullName>
    </submittedName>
</protein>
<keyword evidence="2" id="KW-1185">Reference proteome</keyword>
<accession>A0A8X6QTY7</accession>
<gene>
    <name evidence="1" type="ORF">NPIL_532541</name>
</gene>
<name>A0A8X6QTY7_NEPPI</name>
<dbReference type="Proteomes" id="UP000887013">
    <property type="component" value="Unassembled WGS sequence"/>
</dbReference>
<comment type="caution">
    <text evidence="1">The sequence shown here is derived from an EMBL/GenBank/DDBJ whole genome shotgun (WGS) entry which is preliminary data.</text>
</comment>
<dbReference type="EMBL" id="BMAW01132793">
    <property type="protein sequence ID" value="GFU44892.1"/>
    <property type="molecule type" value="Genomic_DNA"/>
</dbReference>